<dbReference type="Proteomes" id="UP000673197">
    <property type="component" value="Unassembled WGS sequence"/>
</dbReference>
<dbReference type="Gene3D" id="3.40.80.10">
    <property type="entry name" value="Peptidoglycan recognition protein-like"/>
    <property type="match status" value="1"/>
</dbReference>
<dbReference type="InterPro" id="IPR036505">
    <property type="entry name" value="Amidase/PGRP_sf"/>
</dbReference>
<dbReference type="InterPro" id="IPR015510">
    <property type="entry name" value="PGRP"/>
</dbReference>
<evidence type="ECO:0000313" key="3">
    <source>
        <dbReference type="EMBL" id="MBP0946604.1"/>
    </source>
</evidence>
<sequence length="239" mass="25981">MPAKFATQATAQELKPGELMCPIPIEITINDRAATREAIIRLLSKNKCEFVERSSWGAHKAKGAMVDDWDYSMIALHHAGRSMGCGAGAGQMRAIQSEHQAKFDDIGYHYGIDCTGTVFEGRDIRFKGSSVHNYNTGVIGIVLLENLTTAEEGGDMVALARQALETLNGNMDQKIPGIQIDTLLTLIQALSSVFRVTTLGGHREFPMQAGEGKICPGNIGMELVRNLRIKTKLLPPPSS</sequence>
<evidence type="ECO:0000259" key="2">
    <source>
        <dbReference type="SMART" id="SM00701"/>
    </source>
</evidence>
<reference evidence="3 4" key="1">
    <citation type="journal article" date="2022" name="Syst. Appl. Microbiol.">
        <title>Pseudomonas alliivorans sp. nov., a plant-pathogenic bacterium isolated from onion foliage in Georgia, USA.</title>
        <authorList>
            <person name="Zhao M."/>
            <person name="Tyson C."/>
            <person name="Chen H.C."/>
            <person name="Paudel S."/>
            <person name="Gitaitis R."/>
            <person name="Kvitko B."/>
            <person name="Dutta B."/>
        </authorList>
    </citation>
    <scope>NUCLEOTIDE SEQUENCE [LARGE SCALE GENOMIC DNA]</scope>
    <source>
        <strain evidence="3 4">20GA0068</strain>
    </source>
</reference>
<dbReference type="EMBL" id="JAFFZW010000005">
    <property type="protein sequence ID" value="MBP0946604.1"/>
    <property type="molecule type" value="Genomic_DNA"/>
</dbReference>
<keyword evidence="4" id="KW-1185">Reference proteome</keyword>
<name>A0ABS4C8C7_9PSED</name>
<dbReference type="InterPro" id="IPR006619">
    <property type="entry name" value="PGRP_domain_met/bac"/>
</dbReference>
<dbReference type="SUPFAM" id="SSF55846">
    <property type="entry name" value="N-acetylmuramoyl-L-alanine amidase-like"/>
    <property type="match status" value="1"/>
</dbReference>
<feature type="domain" description="Peptidoglycan recognition protein family" evidence="2">
    <location>
        <begin position="48"/>
        <end position="194"/>
    </location>
</feature>
<comment type="caution">
    <text evidence="3">The sequence shown here is derived from an EMBL/GenBank/DDBJ whole genome shotgun (WGS) entry which is preliminary data.</text>
</comment>
<comment type="similarity">
    <text evidence="1">Belongs to the N-acetylmuramoyl-L-alanine amidase 2 family.</text>
</comment>
<evidence type="ECO:0000256" key="1">
    <source>
        <dbReference type="ARBA" id="ARBA00007553"/>
    </source>
</evidence>
<dbReference type="PANTHER" id="PTHR11022">
    <property type="entry name" value="PEPTIDOGLYCAN RECOGNITION PROTEIN"/>
    <property type="match status" value="1"/>
</dbReference>
<evidence type="ECO:0000313" key="4">
    <source>
        <dbReference type="Proteomes" id="UP000673197"/>
    </source>
</evidence>
<dbReference type="Pfam" id="PF01510">
    <property type="entry name" value="Amidase_2"/>
    <property type="match status" value="1"/>
</dbReference>
<gene>
    <name evidence="3" type="ORF">JTJ32_14855</name>
</gene>
<proteinExistence type="inferred from homology"/>
<organism evidence="3 4">
    <name type="scientific">Pseudomonas alliivorans</name>
    <dbReference type="NCBI Taxonomy" id="2810613"/>
    <lineage>
        <taxon>Bacteria</taxon>
        <taxon>Pseudomonadati</taxon>
        <taxon>Pseudomonadota</taxon>
        <taxon>Gammaproteobacteria</taxon>
        <taxon>Pseudomonadales</taxon>
        <taxon>Pseudomonadaceae</taxon>
        <taxon>Pseudomonas</taxon>
    </lineage>
</organism>
<protein>
    <submittedName>
        <fullName evidence="3">N-acetylmuramoyl-L-alanine amidase</fullName>
    </submittedName>
</protein>
<dbReference type="RefSeq" id="WP_210042519.1">
    <property type="nucleotide sequence ID" value="NZ_JAFFZW010000005.1"/>
</dbReference>
<dbReference type="CDD" id="cd06583">
    <property type="entry name" value="PGRP"/>
    <property type="match status" value="1"/>
</dbReference>
<accession>A0ABS4C8C7</accession>
<dbReference type="PANTHER" id="PTHR11022:SF41">
    <property type="entry name" value="PEPTIDOGLYCAN-RECOGNITION PROTEIN LC-RELATED"/>
    <property type="match status" value="1"/>
</dbReference>
<dbReference type="InterPro" id="IPR002502">
    <property type="entry name" value="Amidase_domain"/>
</dbReference>
<dbReference type="SMART" id="SM00701">
    <property type="entry name" value="PGRP"/>
    <property type="match status" value="1"/>
</dbReference>